<dbReference type="EMBL" id="OJIN01000235">
    <property type="protein sequence ID" value="SPD76332.1"/>
    <property type="molecule type" value="Genomic_DNA"/>
</dbReference>
<dbReference type="GO" id="GO:0006310">
    <property type="term" value="P:DNA recombination"/>
    <property type="evidence" value="ECO:0007669"/>
    <property type="project" value="UniProtKB-KW"/>
</dbReference>
<dbReference type="Gene3D" id="2.40.50.100">
    <property type="match status" value="2"/>
</dbReference>
<sequence length="352" mass="39682">MTKVVNHERTSPVTDTGRCLDTVQLEGLERSFRSWAEASKRPDTKLSRRRILLIFLLIRYTGARLNEVLNLDPLTEIDFKSHIVHLKKGTDETDRAYRVVEVSEALSSEIKRLLDVQQLKQTPGGVFRIDPGHVRRKFYERAEACGIPRELGAPDAIRRSRAVELIQGNMPLPVVQKILGHSTPNLAASYLEFSDEEIHNAVRFFVDRENQRKTSARNAFFGKINQIQKGDIQAIVEIVALGGHRISAVITNHSLARLGLKRGTLVMAEVKAPWVMIYKGDEEPRTTAENIFCGSVHRISNGKITTEVVVRISDSMELCSVITEKGRKMLDIHENDTVWIAFNASTVVLHVD</sequence>
<evidence type="ECO:0000256" key="2">
    <source>
        <dbReference type="ARBA" id="ARBA00023172"/>
    </source>
</evidence>
<name>A0A445N3N5_9BACT</name>
<dbReference type="PROSITE" id="PS51866">
    <property type="entry name" value="MOP"/>
    <property type="match status" value="2"/>
</dbReference>
<feature type="domain" description="Tyr recombinase" evidence="5">
    <location>
        <begin position="18"/>
        <end position="203"/>
    </location>
</feature>
<dbReference type="Pfam" id="PF00589">
    <property type="entry name" value="Phage_integrase"/>
    <property type="match status" value="1"/>
</dbReference>
<organism evidence="6">
    <name type="scientific">uncultured Desulfobacterium sp</name>
    <dbReference type="NCBI Taxonomy" id="201089"/>
    <lineage>
        <taxon>Bacteria</taxon>
        <taxon>Pseudomonadati</taxon>
        <taxon>Thermodesulfobacteriota</taxon>
        <taxon>Desulfobacteria</taxon>
        <taxon>Desulfobacterales</taxon>
        <taxon>Desulfobacteriaceae</taxon>
        <taxon>Desulfobacterium</taxon>
        <taxon>environmental samples</taxon>
    </lineage>
</organism>
<evidence type="ECO:0000313" key="6">
    <source>
        <dbReference type="EMBL" id="SPD76332.1"/>
    </source>
</evidence>
<dbReference type="InterPro" id="IPR004606">
    <property type="entry name" value="Mop_domain"/>
</dbReference>
<evidence type="ECO:0008006" key="7">
    <source>
        <dbReference type="Google" id="ProtNLM"/>
    </source>
</evidence>
<dbReference type="NCBIfam" id="TIGR00638">
    <property type="entry name" value="Mop"/>
    <property type="match status" value="1"/>
</dbReference>
<accession>A0A445N3N5</accession>
<dbReference type="GO" id="GO:0003677">
    <property type="term" value="F:DNA binding"/>
    <property type="evidence" value="ECO:0007669"/>
    <property type="project" value="InterPro"/>
</dbReference>
<proteinExistence type="predicted"/>
<keyword evidence="1 3" id="KW-0500">Molybdenum</keyword>
<dbReference type="Pfam" id="PF03459">
    <property type="entry name" value="TOBE"/>
    <property type="match status" value="2"/>
</dbReference>
<feature type="domain" description="Mop" evidence="4">
    <location>
        <begin position="285"/>
        <end position="351"/>
    </location>
</feature>
<dbReference type="InterPro" id="IPR011010">
    <property type="entry name" value="DNA_brk_join_enz"/>
</dbReference>
<dbReference type="SUPFAM" id="SSF50331">
    <property type="entry name" value="MOP-like"/>
    <property type="match status" value="2"/>
</dbReference>
<dbReference type="CDD" id="cd00397">
    <property type="entry name" value="DNA_BRE_C"/>
    <property type="match status" value="1"/>
</dbReference>
<reference evidence="6" key="1">
    <citation type="submission" date="2018-01" db="EMBL/GenBank/DDBJ databases">
        <authorList>
            <person name="Regsiter A."/>
            <person name="William W."/>
        </authorList>
    </citation>
    <scope>NUCLEOTIDE SEQUENCE</scope>
    <source>
        <strain evidence="6">TRIP AH-1</strain>
    </source>
</reference>
<dbReference type="SUPFAM" id="SSF56349">
    <property type="entry name" value="DNA breaking-rejoining enzymes"/>
    <property type="match status" value="1"/>
</dbReference>
<dbReference type="Gene3D" id="1.10.443.10">
    <property type="entry name" value="Intergrase catalytic core"/>
    <property type="match status" value="1"/>
</dbReference>
<feature type="domain" description="Mop" evidence="4">
    <location>
        <begin position="213"/>
        <end position="279"/>
    </location>
</feature>
<protein>
    <recommendedName>
        <fullName evidence="7">Transporter</fullName>
    </recommendedName>
</protein>
<dbReference type="GO" id="GO:0015074">
    <property type="term" value="P:DNA integration"/>
    <property type="evidence" value="ECO:0007669"/>
    <property type="project" value="InterPro"/>
</dbReference>
<evidence type="ECO:0000256" key="1">
    <source>
        <dbReference type="ARBA" id="ARBA00022505"/>
    </source>
</evidence>
<dbReference type="GO" id="GO:0015689">
    <property type="term" value="P:molybdate ion transport"/>
    <property type="evidence" value="ECO:0007669"/>
    <property type="project" value="InterPro"/>
</dbReference>
<gene>
    <name evidence="6" type="ORF">PITCH_A890041</name>
</gene>
<dbReference type="AlphaFoldDB" id="A0A445N3N5"/>
<dbReference type="PROSITE" id="PS51898">
    <property type="entry name" value="TYR_RECOMBINASE"/>
    <property type="match status" value="1"/>
</dbReference>
<dbReference type="InterPro" id="IPR005116">
    <property type="entry name" value="Transp-assoc_OB_typ1"/>
</dbReference>
<keyword evidence="2" id="KW-0233">DNA recombination</keyword>
<dbReference type="InterPro" id="IPR002104">
    <property type="entry name" value="Integrase_catalytic"/>
</dbReference>
<dbReference type="InterPro" id="IPR013762">
    <property type="entry name" value="Integrase-like_cat_sf"/>
</dbReference>
<dbReference type="InterPro" id="IPR008995">
    <property type="entry name" value="Mo/tungstate-bd_C_term_dom"/>
</dbReference>
<evidence type="ECO:0000259" key="4">
    <source>
        <dbReference type="PROSITE" id="PS51866"/>
    </source>
</evidence>
<evidence type="ECO:0000259" key="5">
    <source>
        <dbReference type="PROSITE" id="PS51898"/>
    </source>
</evidence>
<evidence type="ECO:0000256" key="3">
    <source>
        <dbReference type="PROSITE-ProRule" id="PRU01213"/>
    </source>
</evidence>